<comment type="caution">
    <text evidence="1">The sequence shown here is derived from an EMBL/GenBank/DDBJ whole genome shotgun (WGS) entry which is preliminary data.</text>
</comment>
<accession>A0A6M0SAV2</accession>
<name>A0A6M0SAV2_9CYAN</name>
<organism evidence="1 2">
    <name type="scientific">Adonisia turfae CCMR0082</name>
    <dbReference type="NCBI Taxonomy" id="2304604"/>
    <lineage>
        <taxon>Bacteria</taxon>
        <taxon>Bacillati</taxon>
        <taxon>Cyanobacteriota</taxon>
        <taxon>Adonisia</taxon>
        <taxon>Adonisia turfae</taxon>
    </lineage>
</organism>
<dbReference type="EMBL" id="QZCE01000002">
    <property type="protein sequence ID" value="NEZ65628.1"/>
    <property type="molecule type" value="Genomic_DNA"/>
</dbReference>
<reference evidence="1 2" key="1">
    <citation type="journal article" date="2020" name="Microb. Ecol.">
        <title>Ecogenomics of the Marine Benthic Filamentous Cyanobacterium Adonisia.</title>
        <authorList>
            <person name="Walter J.M."/>
            <person name="Coutinho F.H."/>
            <person name="Leomil L."/>
            <person name="Hargreaves P.I."/>
            <person name="Campeao M.E."/>
            <person name="Vieira V.V."/>
            <person name="Silva B.S."/>
            <person name="Fistarol G.O."/>
            <person name="Salomon P.S."/>
            <person name="Sawabe T."/>
            <person name="Mino S."/>
            <person name="Hosokawa M."/>
            <person name="Miyashita H."/>
            <person name="Maruyama F."/>
            <person name="van Verk M.C."/>
            <person name="Dutilh B.E."/>
            <person name="Thompson C.C."/>
            <person name="Thompson F.L."/>
        </authorList>
    </citation>
    <scope>NUCLEOTIDE SEQUENCE [LARGE SCALE GENOMIC DNA]</scope>
    <source>
        <strain evidence="1 2">CCMR0082</strain>
    </source>
</reference>
<protein>
    <submittedName>
        <fullName evidence="1">Uncharacterized protein</fullName>
    </submittedName>
</protein>
<dbReference type="AlphaFoldDB" id="A0A6M0SAV2"/>
<evidence type="ECO:0000313" key="2">
    <source>
        <dbReference type="Proteomes" id="UP000473574"/>
    </source>
</evidence>
<gene>
    <name evidence="1" type="ORF">D0962_23205</name>
</gene>
<sequence length="92" mass="10029">MHNNLPTVTPEELPDLKRQLMTLCAIHGVAGVVEALSEVAGDFSGRQGNLFPVIETDNKTFGTSNTVLKSEWAAIWAMLSKCSDELRAIIDD</sequence>
<evidence type="ECO:0000313" key="1">
    <source>
        <dbReference type="EMBL" id="NEZ65628.1"/>
    </source>
</evidence>
<proteinExistence type="predicted"/>
<dbReference type="Proteomes" id="UP000473574">
    <property type="component" value="Unassembled WGS sequence"/>
</dbReference>
<dbReference type="RefSeq" id="WP_163666865.1">
    <property type="nucleotide sequence ID" value="NZ_QZCE01000002.1"/>
</dbReference>